<keyword evidence="4" id="KW-1185">Reference proteome</keyword>
<keyword evidence="2" id="KW-0812">Transmembrane</keyword>
<dbReference type="EMBL" id="RKQZ01000001">
    <property type="protein sequence ID" value="RPF21410.1"/>
    <property type="molecule type" value="Genomic_DNA"/>
</dbReference>
<accession>A0A3N4YS82</accession>
<sequence>MTDGTAWDETTQDVRNTARTAGIQAHYVRDSTVNQYFRGDDPQDVYQAGVRYLEDGAVTEARKQIQRAMHSGHDNAEVRFRWILAMLSKRKIQDLSAEERETLAASAQRFASWCRDRNAADQPGSTEREADHVTALAVVSELATSLLEEPRDSERVTGVEKRVLDLPDDLRASVGRHLGQVMQTAAEEKLWHEAVEHAREGQLKEQRAKRAWIYFEPPPALARVRTLHDPRGNHRWVRPVLGALPVTALVVLGVGHLVRVALTSLVPGAIIATIIALAGATFLAWQAFEWCYRTERLGYEERARGSDPLGQDEIVNNSPGRTDGFAHQVTRYFEYYFGRYRPAEFRQRPGGWRTWLTTTERVRRYLRNEVERLYRHQSVQAEEISWLIRHLASDVAKRWSDEDLYDFRERYAVSRRTKARALLSGLVAAGALLVVMPVVWQTAWFSSLLALVTVSLSIRPAVRRWYAFARDIRWHQDDMVDVARDQERRQNAYLRWKQKLEPCPTESEMAAWFACDTTLLVDEALQAFGVTRGDIVSHVVLSAKMPTGSSYRVKSTRDAMGPWRYSRYELSVFLVLPDGLHEYTRRWNFEEVKPIGAARRFHFEFEKIESGFSPNDRHVRLKLIGGTVKEFAMSGDGTIEPEGQPSQDSQTLEDDDYVESPELTGTAPELQTIYRDASGLVELRRTFEKASHRRAASQN</sequence>
<protein>
    <submittedName>
        <fullName evidence="3">Uncharacterized protein</fullName>
    </submittedName>
</protein>
<dbReference type="RefSeq" id="WP_123814445.1">
    <property type="nucleotide sequence ID" value="NZ_RKQZ01000001.1"/>
</dbReference>
<reference evidence="3 4" key="1">
    <citation type="submission" date="2018-11" db="EMBL/GenBank/DDBJ databases">
        <title>Sequencing the genomes of 1000 actinobacteria strains.</title>
        <authorList>
            <person name="Klenk H.-P."/>
        </authorList>
    </citation>
    <scope>NUCLEOTIDE SEQUENCE [LARGE SCALE GENOMIC DNA]</scope>
    <source>
        <strain evidence="3 4">DSM 15700</strain>
    </source>
</reference>
<evidence type="ECO:0000313" key="3">
    <source>
        <dbReference type="EMBL" id="RPF21410.1"/>
    </source>
</evidence>
<evidence type="ECO:0000256" key="2">
    <source>
        <dbReference type="SAM" id="Phobius"/>
    </source>
</evidence>
<comment type="caution">
    <text evidence="3">The sequence shown here is derived from an EMBL/GenBank/DDBJ whole genome shotgun (WGS) entry which is preliminary data.</text>
</comment>
<proteinExistence type="predicted"/>
<dbReference type="OrthoDB" id="4501073at2"/>
<dbReference type="Proteomes" id="UP000280501">
    <property type="component" value="Unassembled WGS sequence"/>
</dbReference>
<feature type="region of interest" description="Disordered" evidence="1">
    <location>
        <begin position="635"/>
        <end position="671"/>
    </location>
</feature>
<feature type="transmembrane region" description="Helical" evidence="2">
    <location>
        <begin position="419"/>
        <end position="438"/>
    </location>
</feature>
<evidence type="ECO:0000313" key="4">
    <source>
        <dbReference type="Proteomes" id="UP000280501"/>
    </source>
</evidence>
<keyword evidence="2" id="KW-1133">Transmembrane helix</keyword>
<gene>
    <name evidence="3" type="ORF">EDD34_2037</name>
</gene>
<feature type="transmembrane region" description="Helical" evidence="2">
    <location>
        <begin position="268"/>
        <end position="288"/>
    </location>
</feature>
<evidence type="ECO:0000256" key="1">
    <source>
        <dbReference type="SAM" id="MobiDB-lite"/>
    </source>
</evidence>
<dbReference type="AlphaFoldDB" id="A0A3N4YS82"/>
<organism evidence="3 4">
    <name type="scientific">Myceligenerans xiligouense</name>
    <dbReference type="NCBI Taxonomy" id="253184"/>
    <lineage>
        <taxon>Bacteria</taxon>
        <taxon>Bacillati</taxon>
        <taxon>Actinomycetota</taxon>
        <taxon>Actinomycetes</taxon>
        <taxon>Micrococcales</taxon>
        <taxon>Promicromonosporaceae</taxon>
        <taxon>Myceligenerans</taxon>
    </lineage>
</organism>
<keyword evidence="2" id="KW-0472">Membrane</keyword>
<feature type="transmembrane region" description="Helical" evidence="2">
    <location>
        <begin position="240"/>
        <end position="262"/>
    </location>
</feature>
<name>A0A3N4YS82_9MICO</name>